<accession>A0A251RLU6</accession>
<dbReference type="InterPro" id="IPR056368">
    <property type="entry name" value="KTI1"/>
</dbReference>
<reference evidence="5" key="2">
    <citation type="submission" date="2017-02" db="EMBL/GenBank/DDBJ databases">
        <title>Sunflower complete genome.</title>
        <authorList>
            <person name="Langlade N."/>
            <person name="Munos S."/>
        </authorList>
    </citation>
    <scope>NUCLEOTIDE SEQUENCE [LARGE SCALE GENOMIC DNA]</scope>
    <source>
        <tissue evidence="5">Leaves</tissue>
    </source>
</reference>
<evidence type="ECO:0000313" key="5">
    <source>
        <dbReference type="EMBL" id="OTF85272.1"/>
    </source>
</evidence>
<reference evidence="4" key="3">
    <citation type="submission" date="2020-06" db="EMBL/GenBank/DDBJ databases">
        <title>Helianthus annuus Genome sequencing and assembly Release 2.</title>
        <authorList>
            <person name="Gouzy J."/>
            <person name="Langlade N."/>
            <person name="Munos S."/>
        </authorList>
    </citation>
    <scope>NUCLEOTIDE SEQUENCE</scope>
    <source>
        <tissue evidence="4">Leaves</tissue>
    </source>
</reference>
<dbReference type="PRINTS" id="PR00291">
    <property type="entry name" value="KUNITZINHBTR"/>
</dbReference>
<evidence type="ECO:0000256" key="1">
    <source>
        <dbReference type="ARBA" id="ARBA00005440"/>
    </source>
</evidence>
<dbReference type="Gene3D" id="2.80.10.50">
    <property type="match status" value="2"/>
</dbReference>
<dbReference type="EMBL" id="MNCJ02000332">
    <property type="protein sequence ID" value="KAF5753886.1"/>
    <property type="molecule type" value="Genomic_DNA"/>
</dbReference>
<dbReference type="Pfam" id="PF00197">
    <property type="entry name" value="Kunitz_legume"/>
    <property type="match status" value="2"/>
</dbReference>
<name>A0A251RLU6_HELAN</name>
<evidence type="ECO:0000256" key="2">
    <source>
        <dbReference type="SAM" id="MobiDB-lite"/>
    </source>
</evidence>
<dbReference type="Gramene" id="mRNA:HanXRQr2_Chr17g0785121">
    <property type="protein sequence ID" value="CDS:HanXRQr2_Chr17g0785121.1"/>
    <property type="gene ID" value="HanXRQr2_Chr17g0785121"/>
</dbReference>
<evidence type="ECO:0000256" key="3">
    <source>
        <dbReference type="SAM" id="SignalP"/>
    </source>
</evidence>
<keyword evidence="6" id="KW-1185">Reference proteome</keyword>
<keyword evidence="3" id="KW-0732">Signal</keyword>
<organism evidence="5 6">
    <name type="scientific">Helianthus annuus</name>
    <name type="common">Common sunflower</name>
    <dbReference type="NCBI Taxonomy" id="4232"/>
    <lineage>
        <taxon>Eukaryota</taxon>
        <taxon>Viridiplantae</taxon>
        <taxon>Streptophyta</taxon>
        <taxon>Embryophyta</taxon>
        <taxon>Tracheophyta</taxon>
        <taxon>Spermatophyta</taxon>
        <taxon>Magnoliopsida</taxon>
        <taxon>eudicotyledons</taxon>
        <taxon>Gunneridae</taxon>
        <taxon>Pentapetalae</taxon>
        <taxon>asterids</taxon>
        <taxon>campanulids</taxon>
        <taxon>Asterales</taxon>
        <taxon>Asteraceae</taxon>
        <taxon>Asteroideae</taxon>
        <taxon>Heliantheae alliance</taxon>
        <taxon>Heliantheae</taxon>
        <taxon>Helianthus</taxon>
    </lineage>
</organism>
<dbReference type="Proteomes" id="UP000215914">
    <property type="component" value="Chromosome 17"/>
</dbReference>
<dbReference type="InterPro" id="IPR011065">
    <property type="entry name" value="Kunitz_inhibitor_STI-like_sf"/>
</dbReference>
<sequence length="274" mass="29974">MKITFSIIFITALSLLSATSATIYDSSGNKLLRGTSYYIVPLLRGSGGGLTVSSQSHKNACPLDITQEPFEVNNGVPFTFSPILLDAQVIREAYPVAIEADVINPCTGSTIWTVTTEKNHDHGFVTGKKDDDKKKKDDDDKKKKDDDKKKKDDDDDDDDDEDDKDRPPVQIVTTGGKFNKPESCFQIVENNMMPGLQSYQIQNCPFKCGSSSTGLVCYNIGVIADSDGNRYLGRTDAVFPVVFTNSYGTVRPSAKTSSFSEISTKVSTFSRSGK</sequence>
<dbReference type="SUPFAM" id="SSF50386">
    <property type="entry name" value="STI-like"/>
    <property type="match status" value="2"/>
</dbReference>
<dbReference type="AlphaFoldDB" id="A0A251RLU6"/>
<comment type="similarity">
    <text evidence="1">Belongs to the protease inhibitor I3 (leguminous Kunitz-type inhibitor) family.</text>
</comment>
<dbReference type="InterPro" id="IPR002160">
    <property type="entry name" value="Prot_inh_Kunz-lg"/>
</dbReference>
<dbReference type="STRING" id="4232.A0A251RLU6"/>
<dbReference type="SMART" id="SM00452">
    <property type="entry name" value="STI"/>
    <property type="match status" value="1"/>
</dbReference>
<dbReference type="InParanoid" id="A0A251RLU6"/>
<evidence type="ECO:0008006" key="7">
    <source>
        <dbReference type="Google" id="ProtNLM"/>
    </source>
</evidence>
<protein>
    <recommendedName>
        <fullName evidence="7">Proteinase inhibitor I3</fullName>
    </recommendedName>
</protein>
<dbReference type="PANTHER" id="PTHR33107">
    <property type="entry name" value="KUNITZ TRYPSIN INHIBITOR 2"/>
    <property type="match status" value="1"/>
</dbReference>
<evidence type="ECO:0000313" key="6">
    <source>
        <dbReference type="Proteomes" id="UP000215914"/>
    </source>
</evidence>
<dbReference type="EMBL" id="CM007906">
    <property type="protein sequence ID" value="OTF85272.1"/>
    <property type="molecule type" value="Genomic_DNA"/>
</dbReference>
<feature type="chain" id="PRO_5041059341" description="Proteinase inhibitor I3" evidence="3">
    <location>
        <begin position="22"/>
        <end position="274"/>
    </location>
</feature>
<dbReference type="GO" id="GO:0004866">
    <property type="term" value="F:endopeptidase inhibitor activity"/>
    <property type="evidence" value="ECO:0007669"/>
    <property type="project" value="InterPro"/>
</dbReference>
<feature type="region of interest" description="Disordered" evidence="2">
    <location>
        <begin position="122"/>
        <end position="176"/>
    </location>
</feature>
<proteinExistence type="inferred from homology"/>
<dbReference type="CDD" id="cd00178">
    <property type="entry name" value="beta-trefoil_STI"/>
    <property type="match status" value="1"/>
</dbReference>
<feature type="signal peptide" evidence="3">
    <location>
        <begin position="1"/>
        <end position="21"/>
    </location>
</feature>
<dbReference type="PANTHER" id="PTHR33107:SF37">
    <property type="entry name" value="PROTEINASE INHIBITOR I3"/>
    <property type="match status" value="1"/>
</dbReference>
<reference evidence="4 6" key="1">
    <citation type="journal article" date="2017" name="Nature">
        <title>The sunflower genome provides insights into oil metabolism, flowering and Asterid evolution.</title>
        <authorList>
            <person name="Badouin H."/>
            <person name="Gouzy J."/>
            <person name="Grassa C.J."/>
            <person name="Murat F."/>
            <person name="Staton S.E."/>
            <person name="Cottret L."/>
            <person name="Lelandais-Briere C."/>
            <person name="Owens G.L."/>
            <person name="Carrere S."/>
            <person name="Mayjonade B."/>
            <person name="Legrand L."/>
            <person name="Gill N."/>
            <person name="Kane N.C."/>
            <person name="Bowers J.E."/>
            <person name="Hubner S."/>
            <person name="Bellec A."/>
            <person name="Berard A."/>
            <person name="Berges H."/>
            <person name="Blanchet N."/>
            <person name="Boniface M.C."/>
            <person name="Brunel D."/>
            <person name="Catrice O."/>
            <person name="Chaidir N."/>
            <person name="Claudel C."/>
            <person name="Donnadieu C."/>
            <person name="Faraut T."/>
            <person name="Fievet G."/>
            <person name="Helmstetter N."/>
            <person name="King M."/>
            <person name="Knapp S.J."/>
            <person name="Lai Z."/>
            <person name="Le Paslier M.C."/>
            <person name="Lippi Y."/>
            <person name="Lorenzon L."/>
            <person name="Mandel J.R."/>
            <person name="Marage G."/>
            <person name="Marchand G."/>
            <person name="Marquand E."/>
            <person name="Bret-Mestries E."/>
            <person name="Morien E."/>
            <person name="Nambeesan S."/>
            <person name="Nguyen T."/>
            <person name="Pegot-Espagnet P."/>
            <person name="Pouilly N."/>
            <person name="Raftis F."/>
            <person name="Sallet E."/>
            <person name="Schiex T."/>
            <person name="Thomas J."/>
            <person name="Vandecasteele C."/>
            <person name="Vares D."/>
            <person name="Vear F."/>
            <person name="Vautrin S."/>
            <person name="Crespi M."/>
            <person name="Mangin B."/>
            <person name="Burke J.M."/>
            <person name="Salse J."/>
            <person name="Munos S."/>
            <person name="Vincourt P."/>
            <person name="Rieseberg L.H."/>
            <person name="Langlade N.B."/>
        </authorList>
    </citation>
    <scope>NUCLEOTIDE SEQUENCE [LARGE SCALE GENOMIC DNA]</scope>
    <source>
        <strain evidence="6">cv. SF193</strain>
        <tissue evidence="4">Leaves</tissue>
    </source>
</reference>
<evidence type="ECO:0000313" key="4">
    <source>
        <dbReference type="EMBL" id="KAF5753886.1"/>
    </source>
</evidence>
<feature type="compositionally biased region" description="Basic and acidic residues" evidence="2">
    <location>
        <begin position="122"/>
        <end position="152"/>
    </location>
</feature>
<gene>
    <name evidence="5" type="ORF">HannXRQ_Chr17g0538161</name>
    <name evidence="4" type="ORF">HanXRQr2_Chr17g0785121</name>
</gene>
<feature type="compositionally biased region" description="Acidic residues" evidence="2">
    <location>
        <begin position="153"/>
        <end position="163"/>
    </location>
</feature>